<dbReference type="EMBL" id="CM035424">
    <property type="protein sequence ID" value="KAH7352479.1"/>
    <property type="molecule type" value="Genomic_DNA"/>
</dbReference>
<name>A0A8T2SKW1_CERRI</name>
<proteinExistence type="predicted"/>
<organism evidence="1 2">
    <name type="scientific">Ceratopteris richardii</name>
    <name type="common">Triangle waterfern</name>
    <dbReference type="NCBI Taxonomy" id="49495"/>
    <lineage>
        <taxon>Eukaryota</taxon>
        <taxon>Viridiplantae</taxon>
        <taxon>Streptophyta</taxon>
        <taxon>Embryophyta</taxon>
        <taxon>Tracheophyta</taxon>
        <taxon>Polypodiopsida</taxon>
        <taxon>Polypodiidae</taxon>
        <taxon>Polypodiales</taxon>
        <taxon>Pteridineae</taxon>
        <taxon>Pteridaceae</taxon>
        <taxon>Parkerioideae</taxon>
        <taxon>Ceratopteris</taxon>
    </lineage>
</organism>
<protein>
    <submittedName>
        <fullName evidence="1">Uncharacterized protein</fullName>
    </submittedName>
</protein>
<evidence type="ECO:0000313" key="2">
    <source>
        <dbReference type="Proteomes" id="UP000825935"/>
    </source>
</evidence>
<dbReference type="Proteomes" id="UP000825935">
    <property type="component" value="Chromosome 19"/>
</dbReference>
<evidence type="ECO:0000313" key="1">
    <source>
        <dbReference type="EMBL" id="KAH7352479.1"/>
    </source>
</evidence>
<comment type="caution">
    <text evidence="1">The sequence shown here is derived from an EMBL/GenBank/DDBJ whole genome shotgun (WGS) entry which is preliminary data.</text>
</comment>
<dbReference type="AlphaFoldDB" id="A0A8T2SKW1"/>
<sequence>MSNGGNRIKENFITRFTLLHCKKSFTIIMIVVDPSQSAKCKTYEIRAHTSTISCALQEKAFNTMEETSYAFCVVDTFFLVYLGDTTINQKPLYIFSSSRLESIINM</sequence>
<reference evidence="1" key="1">
    <citation type="submission" date="2021-08" db="EMBL/GenBank/DDBJ databases">
        <title>WGS assembly of Ceratopteris richardii.</title>
        <authorList>
            <person name="Marchant D.B."/>
            <person name="Chen G."/>
            <person name="Jenkins J."/>
            <person name="Shu S."/>
            <person name="Leebens-Mack J."/>
            <person name="Grimwood J."/>
            <person name="Schmutz J."/>
            <person name="Soltis P."/>
            <person name="Soltis D."/>
            <person name="Chen Z.-H."/>
        </authorList>
    </citation>
    <scope>NUCLEOTIDE SEQUENCE</scope>
    <source>
        <strain evidence="1">Whitten #5841</strain>
        <tissue evidence="1">Leaf</tissue>
    </source>
</reference>
<accession>A0A8T2SKW1</accession>
<keyword evidence="2" id="KW-1185">Reference proteome</keyword>
<gene>
    <name evidence="1" type="ORF">KP509_19G047900</name>
</gene>